<sequence>MEHTFYKYQGTGNDFIMIDNRDEVFPKNDTKLVAHLCDRRFGIGADGLILLENDGATDFKMVYYNADGNTSSMCGNGGRCIVAFANFLGIIDNETEFEAADGRHHATIDDSGIVSLHMKDVNTVTVYESYVFLDTGSPHHVEIVEDLAEMDVKKIGANIRYSGMYGDAGSNVNFVSQLDADKFSVRTYERGVEDETYSCGTGVTAVAIAMKVLGKTEADAIELFTPGGELKVSFKQNHKQFTDVYLTGPAKFVFKGDTEW</sequence>
<evidence type="ECO:0000256" key="9">
    <source>
        <dbReference type="PROSITE-ProRule" id="PRU10125"/>
    </source>
</evidence>
<dbReference type="OrthoDB" id="9805408at2"/>
<feature type="active site" evidence="9">
    <location>
        <position position="74"/>
    </location>
</feature>
<dbReference type="NCBIfam" id="TIGR00652">
    <property type="entry name" value="DapF"/>
    <property type="match status" value="1"/>
</dbReference>
<reference evidence="10 11" key="1">
    <citation type="submission" date="2015-08" db="EMBL/GenBank/DDBJ databases">
        <title>Whole genome sequence of Flavobacterium akiainvivens IK-1T, from decaying Wikstroemia oahuensis, an endemic Hawaiian shrub.</title>
        <authorList>
            <person name="Wan X."/>
            <person name="Hou S."/>
            <person name="Saito J."/>
            <person name="Donachie S."/>
        </authorList>
    </citation>
    <scope>NUCLEOTIDE SEQUENCE [LARGE SCALE GENOMIC DNA]</scope>
    <source>
        <strain evidence="10 11">IK-1</strain>
    </source>
</reference>
<comment type="catalytic activity">
    <reaction evidence="7 8">
        <text>(2S,6S)-2,6-diaminopimelate = meso-2,6-diaminopimelate</text>
        <dbReference type="Rhea" id="RHEA:15393"/>
        <dbReference type="ChEBI" id="CHEBI:57609"/>
        <dbReference type="ChEBI" id="CHEBI:57791"/>
        <dbReference type="EC" id="5.1.1.7"/>
    </reaction>
</comment>
<dbReference type="GO" id="GO:0005829">
    <property type="term" value="C:cytosol"/>
    <property type="evidence" value="ECO:0007669"/>
    <property type="project" value="TreeGrafter"/>
</dbReference>
<feature type="active site" description="Proton donor" evidence="8">
    <location>
        <position position="74"/>
    </location>
</feature>
<keyword evidence="5 8" id="KW-0457">Lysine biosynthesis</keyword>
<evidence type="ECO:0000256" key="4">
    <source>
        <dbReference type="ARBA" id="ARBA00022605"/>
    </source>
</evidence>
<dbReference type="PATRIC" id="fig|1202724.3.peg.65"/>
<feature type="binding site" evidence="8">
    <location>
        <begin position="189"/>
        <end position="190"/>
    </location>
    <ligand>
        <name>substrate</name>
    </ligand>
</feature>
<dbReference type="AlphaFoldDB" id="A0A0M8M704"/>
<evidence type="ECO:0000256" key="6">
    <source>
        <dbReference type="ARBA" id="ARBA00023235"/>
    </source>
</evidence>
<dbReference type="PANTHER" id="PTHR31689:SF0">
    <property type="entry name" value="DIAMINOPIMELATE EPIMERASE"/>
    <property type="match status" value="1"/>
</dbReference>
<evidence type="ECO:0000313" key="10">
    <source>
        <dbReference type="EMBL" id="KOS04663.1"/>
    </source>
</evidence>
<comment type="similarity">
    <text evidence="2 8">Belongs to the diaminopimelate epimerase family.</text>
</comment>
<name>A0A0M8M704_9FLAO</name>
<dbReference type="PROSITE" id="PS01326">
    <property type="entry name" value="DAP_EPIMERASE"/>
    <property type="match status" value="1"/>
</dbReference>
<keyword evidence="6 8" id="KW-0413">Isomerase</keyword>
<accession>A0A0M8M704</accession>
<proteinExistence type="inferred from homology"/>
<protein>
    <recommendedName>
        <fullName evidence="3 8">Diaminopimelate epimerase</fullName>
        <shortName evidence="8">DAP epimerase</shortName>
        <ecNumber evidence="3 8">5.1.1.7</ecNumber>
    </recommendedName>
    <alternativeName>
        <fullName evidence="8">PLP-independent amino acid racemase</fullName>
    </alternativeName>
</protein>
<organism evidence="10 11">
    <name type="scientific">Flavobacterium akiainvivens</name>
    <dbReference type="NCBI Taxonomy" id="1202724"/>
    <lineage>
        <taxon>Bacteria</taxon>
        <taxon>Pseudomonadati</taxon>
        <taxon>Bacteroidota</taxon>
        <taxon>Flavobacteriia</taxon>
        <taxon>Flavobacteriales</taxon>
        <taxon>Flavobacteriaceae</taxon>
        <taxon>Flavobacterium</taxon>
    </lineage>
</organism>
<dbReference type="Proteomes" id="UP000037755">
    <property type="component" value="Unassembled WGS sequence"/>
</dbReference>
<evidence type="ECO:0000256" key="3">
    <source>
        <dbReference type="ARBA" id="ARBA00013080"/>
    </source>
</evidence>
<dbReference type="HAMAP" id="MF_00197">
    <property type="entry name" value="DAP_epimerase"/>
    <property type="match status" value="1"/>
</dbReference>
<dbReference type="InterPro" id="IPR001653">
    <property type="entry name" value="DAP_epimerase_DapF"/>
</dbReference>
<evidence type="ECO:0000256" key="8">
    <source>
        <dbReference type="HAMAP-Rule" id="MF_00197"/>
    </source>
</evidence>
<dbReference type="EC" id="5.1.1.7" evidence="3 8"/>
<comment type="function">
    <text evidence="8">Catalyzes the stereoinversion of LL-2,6-diaminopimelate (L,L-DAP) to meso-diaminopimelate (meso-DAP), a precursor of L-lysine and an essential component of the bacterial peptidoglycan.</text>
</comment>
<keyword evidence="8" id="KW-0963">Cytoplasm</keyword>
<gene>
    <name evidence="8" type="primary">dapF</name>
    <name evidence="10" type="ORF">AM493_00360</name>
</gene>
<comment type="subunit">
    <text evidence="8">Homodimer.</text>
</comment>
<comment type="subcellular location">
    <subcellularLocation>
        <location evidence="8">Cytoplasm</location>
    </subcellularLocation>
</comment>
<dbReference type="EMBL" id="LIYD01000005">
    <property type="protein sequence ID" value="KOS04663.1"/>
    <property type="molecule type" value="Genomic_DNA"/>
</dbReference>
<evidence type="ECO:0000313" key="11">
    <source>
        <dbReference type="Proteomes" id="UP000037755"/>
    </source>
</evidence>
<evidence type="ECO:0000256" key="2">
    <source>
        <dbReference type="ARBA" id="ARBA00010219"/>
    </source>
</evidence>
<feature type="binding site" evidence="8">
    <location>
        <begin position="200"/>
        <end position="201"/>
    </location>
    <ligand>
        <name>substrate</name>
    </ligand>
</feature>
<dbReference type="Pfam" id="PF01678">
    <property type="entry name" value="DAP_epimerase"/>
    <property type="match status" value="2"/>
</dbReference>
<dbReference type="GO" id="GO:0009089">
    <property type="term" value="P:lysine biosynthetic process via diaminopimelate"/>
    <property type="evidence" value="ECO:0007669"/>
    <property type="project" value="UniProtKB-UniRule"/>
</dbReference>
<dbReference type="InterPro" id="IPR018510">
    <property type="entry name" value="DAP_epimerase_AS"/>
</dbReference>
<feature type="site" description="Could be important to modulate the pK values of the two catalytic cysteine residues" evidence="8">
    <location>
        <position position="189"/>
    </location>
</feature>
<feature type="binding site" evidence="8">
    <location>
        <position position="13"/>
    </location>
    <ligand>
        <name>substrate</name>
    </ligand>
</feature>
<comment type="caution">
    <text evidence="8">Lacks conserved residue(s) required for the propagation of feature annotation.</text>
</comment>
<feature type="binding site" evidence="8">
    <location>
        <begin position="75"/>
        <end position="76"/>
    </location>
    <ligand>
        <name>substrate</name>
    </ligand>
</feature>
<dbReference type="STRING" id="1202724.AM493_00360"/>
<dbReference type="Gene3D" id="3.10.310.10">
    <property type="entry name" value="Diaminopimelate Epimerase, Chain A, domain 1"/>
    <property type="match status" value="2"/>
</dbReference>
<dbReference type="RefSeq" id="WP_054405671.1">
    <property type="nucleotide sequence ID" value="NZ_FOYA01000012.1"/>
</dbReference>
<evidence type="ECO:0000256" key="5">
    <source>
        <dbReference type="ARBA" id="ARBA00023154"/>
    </source>
</evidence>
<dbReference type="UniPathway" id="UPA00034">
    <property type="reaction ID" value="UER00025"/>
</dbReference>
<feature type="active site" description="Proton acceptor" evidence="8">
    <location>
        <position position="199"/>
    </location>
</feature>
<evidence type="ECO:0000256" key="7">
    <source>
        <dbReference type="ARBA" id="ARBA00051712"/>
    </source>
</evidence>
<comment type="caution">
    <text evidence="10">The sequence shown here is derived from an EMBL/GenBank/DDBJ whole genome shotgun (WGS) entry which is preliminary data.</text>
</comment>
<evidence type="ECO:0000256" key="1">
    <source>
        <dbReference type="ARBA" id="ARBA00005196"/>
    </source>
</evidence>
<comment type="pathway">
    <text evidence="1 8">Amino-acid biosynthesis; L-lysine biosynthesis via DAP pathway; DL-2,6-diaminopimelate from LL-2,6-diaminopimelate: step 1/1.</text>
</comment>
<keyword evidence="11" id="KW-1185">Reference proteome</keyword>
<dbReference type="SUPFAM" id="SSF54506">
    <property type="entry name" value="Diaminopimelate epimerase-like"/>
    <property type="match status" value="2"/>
</dbReference>
<dbReference type="GO" id="GO:0008837">
    <property type="term" value="F:diaminopimelate epimerase activity"/>
    <property type="evidence" value="ECO:0007669"/>
    <property type="project" value="UniProtKB-UniRule"/>
</dbReference>
<dbReference type="PANTHER" id="PTHR31689">
    <property type="entry name" value="DIAMINOPIMELATE EPIMERASE, CHLOROPLASTIC"/>
    <property type="match status" value="1"/>
</dbReference>
<feature type="site" description="Could be important to modulate the pK values of the two catalytic cysteine residues" evidence="8">
    <location>
        <position position="139"/>
    </location>
</feature>
<feature type="binding site" evidence="8">
    <location>
        <position position="65"/>
    </location>
    <ligand>
        <name>substrate</name>
    </ligand>
</feature>
<keyword evidence="4 8" id="KW-0028">Amino-acid biosynthesis</keyword>
<feature type="binding site" evidence="8">
    <location>
        <position position="171"/>
    </location>
    <ligand>
        <name>substrate</name>
    </ligand>
</feature>